<reference evidence="2 3" key="1">
    <citation type="submission" date="2019-06" db="EMBL/GenBank/DDBJ databases">
        <title>Genome Sequence of the Brown Rot Fungal Pathogen Monilinia fructicola.</title>
        <authorList>
            <person name="De Miccolis Angelini R.M."/>
            <person name="Landi L."/>
            <person name="Abate D."/>
            <person name="Pollastro S."/>
            <person name="Romanazzi G."/>
            <person name="Faretra F."/>
        </authorList>
    </citation>
    <scope>NUCLEOTIDE SEQUENCE [LARGE SCALE GENOMIC DNA]</scope>
    <source>
        <strain evidence="2 3">Mfrc123</strain>
    </source>
</reference>
<feature type="region of interest" description="Disordered" evidence="1">
    <location>
        <begin position="263"/>
        <end position="295"/>
    </location>
</feature>
<evidence type="ECO:0000313" key="2">
    <source>
        <dbReference type="EMBL" id="KAA8568634.1"/>
    </source>
</evidence>
<feature type="region of interest" description="Disordered" evidence="1">
    <location>
        <begin position="307"/>
        <end position="332"/>
    </location>
</feature>
<dbReference type="AlphaFoldDB" id="A0A5M9JGV8"/>
<dbReference type="EMBL" id="VICG01000009">
    <property type="protein sequence ID" value="KAA8568634.1"/>
    <property type="molecule type" value="Genomic_DNA"/>
</dbReference>
<sequence>MGKQSSRIANLSEDSINLDVTGHLHRLQEAEEGFSDQFSLQTKTNQQIESQAPLNTSQGVYQEPSKLIKPFEKRKFYPCPCNSYKELHPLHPMDCGVLEYALTGKTKKQVKQFPRETYCSSIRDRLGQPEYKILKRNCLIVGWIKQVLKGSSSSRESINTINRTEKSLNDIDEDLIHSPSLCDDRSEPASISDSEDLLDPPKRKVHNHSLSDGINGLSIEMPLALSQAEVNPPERMPVVSESIETEFWYLSLPLLEFDGANVKQPTSHSDRRQKFASMESNRTGEGYYIDPGQHLHPVSDRETYLQSQRDDLRGQKAKRRFDSEDSSLGTSLNSCHSDSSGYWEDKLELIDSRCSLLAPSGTRRSSTNLSKDKEELSASDLIERLAMLKREGKNRRIAARVKRFFDRRRQKWNRSAKFHESEGSDAEVTSSIAEAIIKGMSRVGFEGFREYLSERNVKV</sequence>
<feature type="region of interest" description="Disordered" evidence="1">
    <location>
        <begin position="179"/>
        <end position="208"/>
    </location>
</feature>
<keyword evidence="3" id="KW-1185">Reference proteome</keyword>
<organism evidence="2 3">
    <name type="scientific">Monilinia fructicola</name>
    <name type="common">Brown rot fungus</name>
    <name type="synonym">Ciboria fructicola</name>
    <dbReference type="NCBI Taxonomy" id="38448"/>
    <lineage>
        <taxon>Eukaryota</taxon>
        <taxon>Fungi</taxon>
        <taxon>Dikarya</taxon>
        <taxon>Ascomycota</taxon>
        <taxon>Pezizomycotina</taxon>
        <taxon>Leotiomycetes</taxon>
        <taxon>Helotiales</taxon>
        <taxon>Sclerotiniaceae</taxon>
        <taxon>Monilinia</taxon>
    </lineage>
</organism>
<gene>
    <name evidence="2" type="ORF">EYC84_007645</name>
</gene>
<proteinExistence type="predicted"/>
<dbReference type="VEuPathDB" id="FungiDB:MFRU_012g01650"/>
<accession>A0A5M9JGV8</accession>
<protein>
    <submittedName>
        <fullName evidence="2">Uncharacterized protein</fullName>
    </submittedName>
</protein>
<evidence type="ECO:0000256" key="1">
    <source>
        <dbReference type="SAM" id="MobiDB-lite"/>
    </source>
</evidence>
<evidence type="ECO:0000313" key="3">
    <source>
        <dbReference type="Proteomes" id="UP000322873"/>
    </source>
</evidence>
<dbReference type="OrthoDB" id="3552175at2759"/>
<name>A0A5M9JGV8_MONFR</name>
<dbReference type="Proteomes" id="UP000322873">
    <property type="component" value="Unassembled WGS sequence"/>
</dbReference>
<comment type="caution">
    <text evidence="2">The sequence shown here is derived from an EMBL/GenBank/DDBJ whole genome shotgun (WGS) entry which is preliminary data.</text>
</comment>